<gene>
    <name evidence="10" type="ORF">J2853_000458</name>
</gene>
<evidence type="ECO:0000313" key="10">
    <source>
        <dbReference type="EMBL" id="MDP9841247.1"/>
    </source>
</evidence>
<keyword evidence="4" id="KW-0319">Glycerol metabolism</keyword>
<reference evidence="10 11" key="1">
    <citation type="submission" date="2023-07" db="EMBL/GenBank/DDBJ databases">
        <title>Sequencing the genomes of 1000 actinobacteria strains.</title>
        <authorList>
            <person name="Klenk H.-P."/>
        </authorList>
    </citation>
    <scope>NUCLEOTIDE SEQUENCE [LARGE SCALE GENOMIC DNA]</scope>
    <source>
        <strain evidence="10 11">DSM 46740</strain>
    </source>
</reference>
<evidence type="ECO:0000256" key="6">
    <source>
        <dbReference type="ARBA" id="ARBA00023002"/>
    </source>
</evidence>
<dbReference type="PROSITE" id="PS00978">
    <property type="entry name" value="FAD_G3PDH_2"/>
    <property type="match status" value="1"/>
</dbReference>
<dbReference type="Proteomes" id="UP001225356">
    <property type="component" value="Unassembled WGS sequence"/>
</dbReference>
<evidence type="ECO:0000256" key="3">
    <source>
        <dbReference type="ARBA" id="ARBA00022630"/>
    </source>
</evidence>
<comment type="similarity">
    <text evidence="2">Belongs to the FAD-dependent glycerol-3-phosphate dehydrogenase family.</text>
</comment>
<dbReference type="Pfam" id="PF16901">
    <property type="entry name" value="DAO_C"/>
    <property type="match status" value="1"/>
</dbReference>
<dbReference type="PANTHER" id="PTHR11985:SF35">
    <property type="entry name" value="ANAEROBIC GLYCEROL-3-PHOSPHATE DEHYDROGENASE SUBUNIT A"/>
    <property type="match status" value="1"/>
</dbReference>
<evidence type="ECO:0000256" key="4">
    <source>
        <dbReference type="ARBA" id="ARBA00022798"/>
    </source>
</evidence>
<evidence type="ECO:0000256" key="2">
    <source>
        <dbReference type="ARBA" id="ARBA00007330"/>
    </source>
</evidence>
<dbReference type="PANTHER" id="PTHR11985">
    <property type="entry name" value="GLYCEROL-3-PHOSPHATE DEHYDROGENASE"/>
    <property type="match status" value="1"/>
</dbReference>
<evidence type="ECO:0000256" key="7">
    <source>
        <dbReference type="SAM" id="MobiDB-lite"/>
    </source>
</evidence>
<sequence length="520" mass="54337">MSSSLNAARRSRELAGLRDLVVDVLVVGLGATGAGAALDAASRGLSVAAIDAHDLAFGTSRWSSKMIHGGLRYLAGGQVGVAYESTVERGVLLRHTAPHLVAAQPYLLPLVPAVSRGQAAVVMTGYRLGDGLRMAARTPRHLLPGPSRISAGRALALAAPLSPRGLRGGLLSWDGRLVDDARLVVALARTAASRGARILTRCRALELTGDGAQVRDELTGDAFAVRARTVVNATGVWAAQLRPEIRMRPSRGTHLVFRPETLPGLTAGLHVPLPGESNRFALVLPQPDGRVYAGLTDEPVDGPVPDVPQVPEEDVTFLLDVINSVLEVPIGRAQVAGAYAGLRPLPDAEGRTADLSRKHALLTSPDGVVTIVGGKLTTYRRMAEDAVDRVVSLGRLDAGPCRTARLPLVGAVPQGSPQGSHGDPREGLRESFAAGGAPGVPERLLERYGSEAGAVLALMERDPGLAEPGPTGVTGAELVWGVRHEGALDAADLLDRRTRIGLVPEDREAALPAARAALAY</sequence>
<evidence type="ECO:0000259" key="9">
    <source>
        <dbReference type="Pfam" id="PF16901"/>
    </source>
</evidence>
<dbReference type="InterPro" id="IPR031656">
    <property type="entry name" value="DAO_C"/>
</dbReference>
<keyword evidence="5" id="KW-0274">FAD</keyword>
<proteinExistence type="inferred from homology"/>
<dbReference type="EC" id="1.1.5.3" evidence="10"/>
<keyword evidence="6 10" id="KW-0560">Oxidoreductase</keyword>
<dbReference type="Pfam" id="PF01266">
    <property type="entry name" value="DAO"/>
    <property type="match status" value="1"/>
</dbReference>
<comment type="caution">
    <text evidence="10">The sequence shown here is derived from an EMBL/GenBank/DDBJ whole genome shotgun (WGS) entry which is preliminary data.</text>
</comment>
<dbReference type="Gene3D" id="3.50.50.60">
    <property type="entry name" value="FAD/NAD(P)-binding domain"/>
    <property type="match status" value="1"/>
</dbReference>
<feature type="domain" description="Alpha-glycerophosphate oxidase C-terminal" evidence="9">
    <location>
        <begin position="401"/>
        <end position="514"/>
    </location>
</feature>
<feature type="domain" description="FAD dependent oxidoreductase" evidence="8">
    <location>
        <begin position="23"/>
        <end position="379"/>
    </location>
</feature>
<keyword evidence="11" id="KW-1185">Reference proteome</keyword>
<evidence type="ECO:0000256" key="5">
    <source>
        <dbReference type="ARBA" id="ARBA00022827"/>
    </source>
</evidence>
<dbReference type="Gene3D" id="1.10.8.870">
    <property type="entry name" value="Alpha-glycerophosphate oxidase, cap domain"/>
    <property type="match status" value="1"/>
</dbReference>
<dbReference type="InterPro" id="IPR038299">
    <property type="entry name" value="DAO_C_sf"/>
</dbReference>
<dbReference type="GO" id="GO:0004368">
    <property type="term" value="F:glycerol-3-phosphate dehydrogenase (quinone) activity"/>
    <property type="evidence" value="ECO:0007669"/>
    <property type="project" value="UniProtKB-EC"/>
</dbReference>
<dbReference type="Gene3D" id="3.30.9.10">
    <property type="entry name" value="D-Amino Acid Oxidase, subunit A, domain 2"/>
    <property type="match status" value="1"/>
</dbReference>
<evidence type="ECO:0000313" key="11">
    <source>
        <dbReference type="Proteomes" id="UP001225356"/>
    </source>
</evidence>
<organism evidence="10 11">
    <name type="scientific">Streptosporangium lutulentum</name>
    <dbReference type="NCBI Taxonomy" id="1461250"/>
    <lineage>
        <taxon>Bacteria</taxon>
        <taxon>Bacillati</taxon>
        <taxon>Actinomycetota</taxon>
        <taxon>Actinomycetes</taxon>
        <taxon>Streptosporangiales</taxon>
        <taxon>Streptosporangiaceae</taxon>
        <taxon>Streptosporangium</taxon>
    </lineage>
</organism>
<dbReference type="RefSeq" id="WP_307554401.1">
    <property type="nucleotide sequence ID" value="NZ_JAUSQU010000001.1"/>
</dbReference>
<dbReference type="EMBL" id="JAUSQU010000001">
    <property type="protein sequence ID" value="MDP9841247.1"/>
    <property type="molecule type" value="Genomic_DNA"/>
</dbReference>
<protein>
    <submittedName>
        <fullName evidence="10">Glycerol-3-phosphate dehydrogenase</fullName>
        <ecNumber evidence="10">1.1.5.3</ecNumber>
    </submittedName>
</protein>
<feature type="region of interest" description="Disordered" evidence="7">
    <location>
        <begin position="409"/>
        <end position="438"/>
    </location>
</feature>
<comment type="cofactor">
    <cofactor evidence="1">
        <name>FAD</name>
        <dbReference type="ChEBI" id="CHEBI:57692"/>
    </cofactor>
</comment>
<dbReference type="SUPFAM" id="SSF51905">
    <property type="entry name" value="FAD/NAD(P)-binding domain"/>
    <property type="match status" value="1"/>
</dbReference>
<evidence type="ECO:0000259" key="8">
    <source>
        <dbReference type="Pfam" id="PF01266"/>
    </source>
</evidence>
<dbReference type="InterPro" id="IPR000447">
    <property type="entry name" value="G3P_DH_FAD-dep"/>
</dbReference>
<dbReference type="PRINTS" id="PR01001">
    <property type="entry name" value="FADG3PDH"/>
</dbReference>
<dbReference type="InterPro" id="IPR006076">
    <property type="entry name" value="FAD-dep_OxRdtase"/>
</dbReference>
<evidence type="ECO:0000256" key="1">
    <source>
        <dbReference type="ARBA" id="ARBA00001974"/>
    </source>
</evidence>
<accession>A0ABT9Q3C8</accession>
<name>A0ABT9Q3C8_9ACTN</name>
<keyword evidence="3" id="KW-0285">Flavoprotein</keyword>
<dbReference type="InterPro" id="IPR036188">
    <property type="entry name" value="FAD/NAD-bd_sf"/>
</dbReference>
<dbReference type="SUPFAM" id="SSF54373">
    <property type="entry name" value="FAD-linked reductases, C-terminal domain"/>
    <property type="match status" value="1"/>
</dbReference>